<dbReference type="Proteomes" id="UP001050691">
    <property type="component" value="Unassembled WGS sequence"/>
</dbReference>
<accession>A0AAV5AAX9</accession>
<dbReference type="AlphaFoldDB" id="A0AAV5AAX9"/>
<reference evidence="1" key="1">
    <citation type="submission" date="2021-10" db="EMBL/GenBank/DDBJ databases">
        <title>De novo Genome Assembly of Clathrus columnatus (Basidiomycota, Fungi) Using Illumina and Nanopore Sequence Data.</title>
        <authorList>
            <person name="Ogiso-Tanaka E."/>
            <person name="Itagaki H."/>
            <person name="Hosoya T."/>
            <person name="Hosaka K."/>
        </authorList>
    </citation>
    <scope>NUCLEOTIDE SEQUENCE</scope>
    <source>
        <strain evidence="1">MO-923</strain>
    </source>
</reference>
<evidence type="ECO:0000313" key="2">
    <source>
        <dbReference type="Proteomes" id="UP001050691"/>
    </source>
</evidence>
<evidence type="ECO:0000313" key="1">
    <source>
        <dbReference type="EMBL" id="GJJ09864.1"/>
    </source>
</evidence>
<dbReference type="Gene3D" id="3.80.10.10">
    <property type="entry name" value="Ribonuclease Inhibitor"/>
    <property type="match status" value="1"/>
</dbReference>
<dbReference type="InterPro" id="IPR032675">
    <property type="entry name" value="LRR_dom_sf"/>
</dbReference>
<proteinExistence type="predicted"/>
<gene>
    <name evidence="1" type="ORF">Clacol_004088</name>
</gene>
<name>A0AAV5AAX9_9AGAM</name>
<dbReference type="EMBL" id="BPWL01000004">
    <property type="protein sequence ID" value="GJJ09864.1"/>
    <property type="molecule type" value="Genomic_DNA"/>
</dbReference>
<organism evidence="1 2">
    <name type="scientific">Clathrus columnatus</name>
    <dbReference type="NCBI Taxonomy" id="1419009"/>
    <lineage>
        <taxon>Eukaryota</taxon>
        <taxon>Fungi</taxon>
        <taxon>Dikarya</taxon>
        <taxon>Basidiomycota</taxon>
        <taxon>Agaricomycotina</taxon>
        <taxon>Agaricomycetes</taxon>
        <taxon>Phallomycetidae</taxon>
        <taxon>Phallales</taxon>
        <taxon>Clathraceae</taxon>
        <taxon>Clathrus</taxon>
    </lineage>
</organism>
<keyword evidence="2" id="KW-1185">Reference proteome</keyword>
<sequence length="435" mass="49844">MTKELSRLMKLTLNVRENNRASLMPLLYSTVCQKWRALTLEASWLWSLIIFRDDYAPYSLTRLYLKRSRLAPLIIEIDVTSVDFDPDDDTFWLTEEDIKERMSILLPHASRWRSFTCWTDNQAPLSHVINRIATVDLPLLKDLVLFQNFRDPEDYSPASPTSRFDMANLDRLDLWGVSLDWTHLSNLHLKLSNLSVYHLPVLQRPISLKAIYCLIKNASPHLRKLSLGGIGSQWDFQALLPTVPPILLPNIEQFSFQADGGGNPRCDLAYLTKLLAMFEFGPKLASLSLTRFFKDPGFDQLIPVLSTKFGRIEHLSIGNMLMTDSQFAHWLNVLPKLTSLSILGQEFQTIAFQTLSLPLEELGDFTTPVLCPLLRYLSPHSPHDGLVYLVIAARLEAQKPLRSIVWNIKHRGEVENSIYYPYLRSIVEMVYEGVA</sequence>
<evidence type="ECO:0008006" key="3">
    <source>
        <dbReference type="Google" id="ProtNLM"/>
    </source>
</evidence>
<comment type="caution">
    <text evidence="1">The sequence shown here is derived from an EMBL/GenBank/DDBJ whole genome shotgun (WGS) entry which is preliminary data.</text>
</comment>
<protein>
    <recommendedName>
        <fullName evidence="3">F-box domain-containing protein</fullName>
    </recommendedName>
</protein>
<dbReference type="SUPFAM" id="SSF52047">
    <property type="entry name" value="RNI-like"/>
    <property type="match status" value="1"/>
</dbReference>